<evidence type="ECO:0000256" key="1">
    <source>
        <dbReference type="SAM" id="SignalP"/>
    </source>
</evidence>
<comment type="caution">
    <text evidence="2">The sequence shown here is derived from an EMBL/GenBank/DDBJ whole genome shotgun (WGS) entry which is preliminary data.</text>
</comment>
<evidence type="ECO:0000313" key="2">
    <source>
        <dbReference type="EMBL" id="KAF4131767.1"/>
    </source>
</evidence>
<dbReference type="AlphaFoldDB" id="A0A8S9TXI6"/>
<protein>
    <recommendedName>
        <fullName evidence="4">Secreted RxLR effector peptide protein</fullName>
    </recommendedName>
</protein>
<reference evidence="2" key="1">
    <citation type="submission" date="2020-03" db="EMBL/GenBank/DDBJ databases">
        <title>Hybrid Assembly of Korean Phytophthora infestans isolates.</title>
        <authorList>
            <person name="Prokchorchik M."/>
            <person name="Lee Y."/>
            <person name="Seo J."/>
            <person name="Cho J.-H."/>
            <person name="Park Y.-E."/>
            <person name="Jang D.-C."/>
            <person name="Im J.-S."/>
            <person name="Choi J.-G."/>
            <person name="Park H.-J."/>
            <person name="Lee G.-B."/>
            <person name="Lee Y.-G."/>
            <person name="Hong S.-Y."/>
            <person name="Cho K."/>
            <person name="Sohn K.H."/>
        </authorList>
    </citation>
    <scope>NUCLEOTIDE SEQUENCE</scope>
    <source>
        <strain evidence="2">KR_2_A2</strain>
    </source>
</reference>
<proteinExistence type="predicted"/>
<dbReference type="Proteomes" id="UP000704712">
    <property type="component" value="Unassembled WGS sequence"/>
</dbReference>
<dbReference type="EMBL" id="JAACNO010002676">
    <property type="protein sequence ID" value="KAF4131767.1"/>
    <property type="molecule type" value="Genomic_DNA"/>
</dbReference>
<sequence length="186" mass="20998">MRVLLIIAALFPAVSGNLPMQDGDILQANLKLERLPQELVADNQNINRSLRQHEEDEIEHPREERGGLEKMDDLITKVDDAVGMTGKIDDIVGKTNKMDDVLVKVEKLTPAMRLKNVVEAARERSGLVTKLSQHYKEADELSLTTLRQLQKVEDQMKNDGALYSKLTGEGMRRKIEPFEGMKLPPK</sequence>
<keyword evidence="1" id="KW-0732">Signal</keyword>
<feature type="chain" id="PRO_5035840380" description="Secreted RxLR effector peptide protein" evidence="1">
    <location>
        <begin position="17"/>
        <end position="186"/>
    </location>
</feature>
<name>A0A8S9TXI6_PHYIN</name>
<evidence type="ECO:0008006" key="4">
    <source>
        <dbReference type="Google" id="ProtNLM"/>
    </source>
</evidence>
<organism evidence="2 3">
    <name type="scientific">Phytophthora infestans</name>
    <name type="common">Potato late blight agent</name>
    <name type="synonym">Botrytis infestans</name>
    <dbReference type="NCBI Taxonomy" id="4787"/>
    <lineage>
        <taxon>Eukaryota</taxon>
        <taxon>Sar</taxon>
        <taxon>Stramenopiles</taxon>
        <taxon>Oomycota</taxon>
        <taxon>Peronosporomycetes</taxon>
        <taxon>Peronosporales</taxon>
        <taxon>Peronosporaceae</taxon>
        <taxon>Phytophthora</taxon>
    </lineage>
</organism>
<feature type="signal peptide" evidence="1">
    <location>
        <begin position="1"/>
        <end position="16"/>
    </location>
</feature>
<evidence type="ECO:0000313" key="3">
    <source>
        <dbReference type="Proteomes" id="UP000704712"/>
    </source>
</evidence>
<accession>A0A8S9TXI6</accession>
<gene>
    <name evidence="2" type="ORF">GN958_ATG19024</name>
</gene>